<feature type="compositionally biased region" description="Low complexity" evidence="1">
    <location>
        <begin position="154"/>
        <end position="167"/>
    </location>
</feature>
<feature type="region of interest" description="Disordered" evidence="1">
    <location>
        <begin position="285"/>
        <end position="340"/>
    </location>
</feature>
<proteinExistence type="predicted"/>
<dbReference type="EMBL" id="JARIHO010000034">
    <property type="protein sequence ID" value="KAJ7333236.1"/>
    <property type="molecule type" value="Genomic_DNA"/>
</dbReference>
<evidence type="ECO:0000256" key="1">
    <source>
        <dbReference type="SAM" id="MobiDB-lite"/>
    </source>
</evidence>
<feature type="region of interest" description="Disordered" evidence="1">
    <location>
        <begin position="124"/>
        <end position="197"/>
    </location>
</feature>
<feature type="compositionally biased region" description="Pro residues" evidence="1">
    <location>
        <begin position="292"/>
        <end position="316"/>
    </location>
</feature>
<dbReference type="Proteomes" id="UP001218218">
    <property type="component" value="Unassembled WGS sequence"/>
</dbReference>
<organism evidence="2 3">
    <name type="scientific">Mycena albidolilacea</name>
    <dbReference type="NCBI Taxonomy" id="1033008"/>
    <lineage>
        <taxon>Eukaryota</taxon>
        <taxon>Fungi</taxon>
        <taxon>Dikarya</taxon>
        <taxon>Basidiomycota</taxon>
        <taxon>Agaricomycotina</taxon>
        <taxon>Agaricomycetes</taxon>
        <taxon>Agaricomycetidae</taxon>
        <taxon>Agaricales</taxon>
        <taxon>Marasmiineae</taxon>
        <taxon>Mycenaceae</taxon>
        <taxon>Mycena</taxon>
    </lineage>
</organism>
<feature type="compositionally biased region" description="Low complexity" evidence="1">
    <location>
        <begin position="124"/>
        <end position="146"/>
    </location>
</feature>
<name>A0AAD7EJS9_9AGAR</name>
<feature type="compositionally biased region" description="Pro residues" evidence="1">
    <location>
        <begin position="325"/>
        <end position="340"/>
    </location>
</feature>
<dbReference type="AlphaFoldDB" id="A0AAD7EJS9"/>
<accession>A0AAD7EJS9</accession>
<keyword evidence="3" id="KW-1185">Reference proteome</keyword>
<evidence type="ECO:0000313" key="2">
    <source>
        <dbReference type="EMBL" id="KAJ7333236.1"/>
    </source>
</evidence>
<evidence type="ECO:0000313" key="3">
    <source>
        <dbReference type="Proteomes" id="UP001218218"/>
    </source>
</evidence>
<sequence>MQVIVSPIRALSLPLRARSYARCRTRPQRRQRAISRRALHNTEQRRGPLYSRAAHPHVSVPFLLGLHPLWGAGRGASGQLAASRAQPRVACSRFPQTLAPARLPPSRSPPTRVPYLLPHAQSLLRATSTTPRTPATLSPSPRRSLLPSPPPPCLLSSTSLSPRLRALQLRPEHPPQRRPPAPRRARPSPLTRDDFVTDPTRLSLFASTSDSSTSLAALLSPPPQFGFGFPLRECRPTWKMGTGVRTAVHGGRSSSKRWRSRQSWRAQMRKSAMMHSTRCRCRPLWLPRHRSPLPPRPHPRPPTPPCARAGRPPPPRSSLLRRKPPPPPSARVGPPPPLRP</sequence>
<gene>
    <name evidence="2" type="ORF">DFH08DRAFT_304558</name>
</gene>
<comment type="caution">
    <text evidence="2">The sequence shown here is derived from an EMBL/GenBank/DDBJ whole genome shotgun (WGS) entry which is preliminary data.</text>
</comment>
<protein>
    <submittedName>
        <fullName evidence="2">Uncharacterized protein</fullName>
    </submittedName>
</protein>
<reference evidence="2" key="1">
    <citation type="submission" date="2023-03" db="EMBL/GenBank/DDBJ databases">
        <title>Massive genome expansion in bonnet fungi (Mycena s.s.) driven by repeated elements and novel gene families across ecological guilds.</title>
        <authorList>
            <consortium name="Lawrence Berkeley National Laboratory"/>
            <person name="Harder C.B."/>
            <person name="Miyauchi S."/>
            <person name="Viragh M."/>
            <person name="Kuo A."/>
            <person name="Thoen E."/>
            <person name="Andreopoulos B."/>
            <person name="Lu D."/>
            <person name="Skrede I."/>
            <person name="Drula E."/>
            <person name="Henrissat B."/>
            <person name="Morin E."/>
            <person name="Kohler A."/>
            <person name="Barry K."/>
            <person name="LaButti K."/>
            <person name="Morin E."/>
            <person name="Salamov A."/>
            <person name="Lipzen A."/>
            <person name="Mereny Z."/>
            <person name="Hegedus B."/>
            <person name="Baldrian P."/>
            <person name="Stursova M."/>
            <person name="Weitz H."/>
            <person name="Taylor A."/>
            <person name="Grigoriev I.V."/>
            <person name="Nagy L.G."/>
            <person name="Martin F."/>
            <person name="Kauserud H."/>
        </authorList>
    </citation>
    <scope>NUCLEOTIDE SEQUENCE</scope>
    <source>
        <strain evidence="2">CBHHK002</strain>
    </source>
</reference>